<dbReference type="RefSeq" id="XP_013327588.1">
    <property type="nucleotide sequence ID" value="XM_013472134.1"/>
</dbReference>
<dbReference type="Pfam" id="PF13668">
    <property type="entry name" value="Ferritin_2"/>
    <property type="match status" value="1"/>
</dbReference>
<comment type="caution">
    <text evidence="5">The sequence shown here is derived from an EMBL/GenBank/DDBJ whole genome shotgun (WGS) entry which is preliminary data.</text>
</comment>
<feature type="transmembrane region" description="Helical" evidence="2">
    <location>
        <begin position="774"/>
        <end position="797"/>
    </location>
</feature>
<evidence type="ECO:0000256" key="3">
    <source>
        <dbReference type="SAM" id="SignalP"/>
    </source>
</evidence>
<feature type="compositionally biased region" description="Polar residues" evidence="1">
    <location>
        <begin position="598"/>
        <end position="611"/>
    </location>
</feature>
<feature type="compositionally biased region" description="Low complexity" evidence="1">
    <location>
        <begin position="30"/>
        <end position="40"/>
    </location>
</feature>
<protein>
    <submittedName>
        <fullName evidence="5">Stress response protein Rds1</fullName>
    </submittedName>
</protein>
<keyword evidence="2" id="KW-0812">Transmembrane</keyword>
<name>A0A0F4YSZ7_RASE3</name>
<dbReference type="EMBL" id="LASV01000214">
    <property type="protein sequence ID" value="KKA20976.1"/>
    <property type="molecule type" value="Genomic_DNA"/>
</dbReference>
<evidence type="ECO:0000256" key="1">
    <source>
        <dbReference type="SAM" id="MobiDB-lite"/>
    </source>
</evidence>
<gene>
    <name evidence="5" type="ORF">T310_4996</name>
</gene>
<evidence type="ECO:0000256" key="2">
    <source>
        <dbReference type="SAM" id="Phobius"/>
    </source>
</evidence>
<dbReference type="InterPro" id="IPR039254">
    <property type="entry name" value="Rds1"/>
</dbReference>
<feature type="transmembrane region" description="Helical" evidence="2">
    <location>
        <begin position="683"/>
        <end position="702"/>
    </location>
</feature>
<dbReference type="STRING" id="1408163.A0A0F4YSZ7"/>
<feature type="chain" id="PRO_5002481977" evidence="3">
    <location>
        <begin position="21"/>
        <end position="807"/>
    </location>
</feature>
<feature type="compositionally biased region" description="Low complexity" evidence="1">
    <location>
        <begin position="531"/>
        <end position="550"/>
    </location>
</feature>
<keyword evidence="2" id="KW-0472">Membrane</keyword>
<keyword evidence="2" id="KW-1133">Transmembrane helix</keyword>
<evidence type="ECO:0000313" key="5">
    <source>
        <dbReference type="EMBL" id="KKA20976.1"/>
    </source>
</evidence>
<reference evidence="5 6" key="1">
    <citation type="submission" date="2015-04" db="EMBL/GenBank/DDBJ databases">
        <authorList>
            <person name="Heijne W.H."/>
            <person name="Fedorova N.D."/>
            <person name="Nierman W.C."/>
            <person name="Vollebregt A.W."/>
            <person name="Zhao Z."/>
            <person name="Wu L."/>
            <person name="Kumar M."/>
            <person name="Stam H."/>
            <person name="van den Berg M.A."/>
            <person name="Pel H.J."/>
        </authorList>
    </citation>
    <scope>NUCLEOTIDE SEQUENCE [LARGE SCALE GENOMIC DNA]</scope>
    <source>
        <strain evidence="5 6">CBS 393.64</strain>
    </source>
</reference>
<dbReference type="InterPro" id="IPR056136">
    <property type="entry name" value="DUF7719"/>
</dbReference>
<dbReference type="GeneID" id="25317343"/>
<feature type="transmembrane region" description="Helical" evidence="2">
    <location>
        <begin position="732"/>
        <end position="753"/>
    </location>
</feature>
<accession>A0A0F4YSZ7</accession>
<proteinExistence type="predicted"/>
<keyword evidence="3" id="KW-0732">Signal</keyword>
<dbReference type="Proteomes" id="UP000053958">
    <property type="component" value="Unassembled WGS sequence"/>
</dbReference>
<feature type="region of interest" description="Disordered" evidence="1">
    <location>
        <begin position="522"/>
        <end position="564"/>
    </location>
</feature>
<feature type="region of interest" description="Disordered" evidence="1">
    <location>
        <begin position="30"/>
        <end position="55"/>
    </location>
</feature>
<evidence type="ECO:0000313" key="6">
    <source>
        <dbReference type="Proteomes" id="UP000053958"/>
    </source>
</evidence>
<feature type="compositionally biased region" description="Polar residues" evidence="1">
    <location>
        <begin position="627"/>
        <end position="642"/>
    </location>
</feature>
<keyword evidence="6" id="KW-1185">Reference proteome</keyword>
<dbReference type="PANTHER" id="PTHR38705:SF1">
    <property type="entry name" value="PROTEIN RDS1"/>
    <property type="match status" value="1"/>
</dbReference>
<feature type="domain" description="DUF7719" evidence="4">
    <location>
        <begin position="737"/>
        <end position="806"/>
    </location>
</feature>
<feature type="signal peptide" evidence="3">
    <location>
        <begin position="1"/>
        <end position="20"/>
    </location>
</feature>
<dbReference type="Pfam" id="PF24841">
    <property type="entry name" value="DUF7719"/>
    <property type="match status" value="1"/>
</dbReference>
<sequence>MAVTRLTFLSFLALIPFSLAAPRTRIAAAPSSSEAAGGSPSAPPTRSHPTSLPHLVYSGTPTTTGALTASAVGTGVAVVPLQPAATTYPSDGHLHDAQPAPYVPAGGIGTNATPVYNAKSDFDYESLALALYQEWIELDLFQNGLATFSVADFEAAGLTAQDRFLIEFMAQQEVGHATMVSNILGPSAPQQCDYKYPFTTVREFVDFCQKLTRFGESGVYGFLPHLNSREAAQLLLQSITTEARQQMIFRQFDGIFPMPVWFEVGVPQSWAWTLLAPYITSCPANQTRLAWQNFPALWILNQPNPARVNGSGGYNETLTAGMNTLNSTVPADSACVNSTDVSSCSPAITQNRTIPLSWPGRLVELAWDSPNKTVGPNNSYITSTSAGAPAYVAWVTQLNVTYSKLNVLNSSYGTTIQPNLETYLGDPAINGTMFIAITDADPYLTPFNLSLINPHSLVSLDDAIGCGRFPPKLPTRGIQLRVSNTKLQHHALALTTTPELLCSADGTRLLICPVRVIRTMDPPRNRKQRRAAAAAASSSTSSADSFDPSSIPLAHPPPADSRDKRQGKTLIEIAAERQKELQALAGKNGKGSAAAESTLLNPESTETQFVQITPDGKVSRFNPPDSDASSGQPGSDSASQQRDAPLPPLVDTLLLSLPLTTLHFTLAFLAAHQYLEKIPFRQLALESIIVAFPVLTFCIHLAHGHIIPFGNRSKAKSQKTDQTSTRRFWDKLIPSLRTMLFLPPAVCLGSYLIQITNDSPYYAVMKRAPAIGTLWVWCVLEMSAGAAVLAVLAPLGWGVLWNGYGII</sequence>
<dbReference type="AlphaFoldDB" id="A0A0F4YSZ7"/>
<feature type="region of interest" description="Disordered" evidence="1">
    <location>
        <begin position="584"/>
        <end position="643"/>
    </location>
</feature>
<dbReference type="OrthoDB" id="2098436at2759"/>
<organism evidence="5 6">
    <name type="scientific">Rasamsonia emersonii (strain ATCC 16479 / CBS 393.64 / IMI 116815)</name>
    <dbReference type="NCBI Taxonomy" id="1408163"/>
    <lineage>
        <taxon>Eukaryota</taxon>
        <taxon>Fungi</taxon>
        <taxon>Dikarya</taxon>
        <taxon>Ascomycota</taxon>
        <taxon>Pezizomycotina</taxon>
        <taxon>Eurotiomycetes</taxon>
        <taxon>Eurotiomycetidae</taxon>
        <taxon>Eurotiales</taxon>
        <taxon>Trichocomaceae</taxon>
        <taxon>Rasamsonia</taxon>
    </lineage>
</organism>
<evidence type="ECO:0000259" key="4">
    <source>
        <dbReference type="Pfam" id="PF24841"/>
    </source>
</evidence>
<dbReference type="PANTHER" id="PTHR38705">
    <property type="entry name" value="PROTEIN RDS1"/>
    <property type="match status" value="1"/>
</dbReference>